<evidence type="ECO:0000313" key="4">
    <source>
        <dbReference type="EMBL" id="MDI1485513.1"/>
    </source>
</evidence>
<feature type="compositionally biased region" description="Basic and acidic residues" evidence="1">
    <location>
        <begin position="218"/>
        <end position="232"/>
    </location>
</feature>
<dbReference type="Proteomes" id="UP001161017">
    <property type="component" value="Unassembled WGS sequence"/>
</dbReference>
<gene>
    <name evidence="4" type="ORF">OHK93_000651</name>
</gene>
<feature type="region of interest" description="Disordered" evidence="1">
    <location>
        <begin position="25"/>
        <end position="57"/>
    </location>
</feature>
<feature type="region of interest" description="Disordered" evidence="1">
    <location>
        <begin position="148"/>
        <end position="232"/>
    </location>
</feature>
<name>A0AA43QIV5_9LECA</name>
<keyword evidence="3" id="KW-0732">Signal</keyword>
<evidence type="ECO:0000256" key="3">
    <source>
        <dbReference type="SAM" id="SignalP"/>
    </source>
</evidence>
<keyword evidence="5" id="KW-1185">Reference proteome</keyword>
<keyword evidence="2" id="KW-1133">Transmembrane helix</keyword>
<reference evidence="4" key="1">
    <citation type="journal article" date="2023" name="Genome Biol. Evol.">
        <title>First Whole Genome Sequence and Flow Cytometry Genome Size Data for the Lichen-Forming Fungus Ramalina farinacea (Ascomycota).</title>
        <authorList>
            <person name="Llewellyn T."/>
            <person name="Mian S."/>
            <person name="Hill R."/>
            <person name="Leitch I.J."/>
            <person name="Gaya E."/>
        </authorList>
    </citation>
    <scope>NUCLEOTIDE SEQUENCE</scope>
    <source>
        <strain evidence="4">LIQ254RAFAR</strain>
    </source>
</reference>
<organism evidence="4 5">
    <name type="scientific">Ramalina farinacea</name>
    <dbReference type="NCBI Taxonomy" id="258253"/>
    <lineage>
        <taxon>Eukaryota</taxon>
        <taxon>Fungi</taxon>
        <taxon>Dikarya</taxon>
        <taxon>Ascomycota</taxon>
        <taxon>Pezizomycotina</taxon>
        <taxon>Lecanoromycetes</taxon>
        <taxon>OSLEUM clade</taxon>
        <taxon>Lecanoromycetidae</taxon>
        <taxon>Lecanorales</taxon>
        <taxon>Lecanorineae</taxon>
        <taxon>Ramalinaceae</taxon>
        <taxon>Ramalina</taxon>
    </lineage>
</organism>
<protein>
    <submittedName>
        <fullName evidence="4">Uncharacterized protein</fullName>
    </submittedName>
</protein>
<evidence type="ECO:0000256" key="2">
    <source>
        <dbReference type="SAM" id="Phobius"/>
    </source>
</evidence>
<keyword evidence="2" id="KW-0472">Membrane</keyword>
<accession>A0AA43QIV5</accession>
<feature type="chain" id="PRO_5041446494" evidence="3">
    <location>
        <begin position="25"/>
        <end position="232"/>
    </location>
</feature>
<proteinExistence type="predicted"/>
<feature type="compositionally biased region" description="Low complexity" evidence="1">
    <location>
        <begin position="36"/>
        <end position="57"/>
    </location>
</feature>
<comment type="caution">
    <text evidence="4">The sequence shown here is derived from an EMBL/GenBank/DDBJ whole genome shotgun (WGS) entry which is preliminary data.</text>
</comment>
<dbReference type="EMBL" id="JAPUFD010000001">
    <property type="protein sequence ID" value="MDI1485513.1"/>
    <property type="molecule type" value="Genomic_DNA"/>
</dbReference>
<feature type="transmembrane region" description="Helical" evidence="2">
    <location>
        <begin position="93"/>
        <end position="112"/>
    </location>
</feature>
<feature type="compositionally biased region" description="Basic and acidic residues" evidence="1">
    <location>
        <begin position="179"/>
        <end position="192"/>
    </location>
</feature>
<evidence type="ECO:0000313" key="5">
    <source>
        <dbReference type="Proteomes" id="UP001161017"/>
    </source>
</evidence>
<feature type="compositionally biased region" description="Polar residues" evidence="1">
    <location>
        <begin position="25"/>
        <end position="35"/>
    </location>
</feature>
<dbReference type="AlphaFoldDB" id="A0AA43QIV5"/>
<evidence type="ECO:0000256" key="1">
    <source>
        <dbReference type="SAM" id="MobiDB-lite"/>
    </source>
</evidence>
<sequence length="232" mass="25650">MHHPFLSELRVLTLLTLSTRVTFAQDTPQASEPTDSTSSPSFTAAGSSAASASDSSAPSIIDHAGYAATTSSPPSNHSSGDGDDGHNDGLLNYYFLLLALFIVAVLLVFWSFSRKRRAKQARQHVSQQDALATDLRAWRRISGRSRGRYWGNEAGNRNSRLDDEEGLNERGEAPPPYIKEPDRARVREERGGIELQSWETNRPRNEQTATGKPPDYTEPDRREGNDDATRPP</sequence>
<feature type="signal peptide" evidence="3">
    <location>
        <begin position="1"/>
        <end position="24"/>
    </location>
</feature>
<keyword evidence="2" id="KW-0812">Transmembrane</keyword>